<comment type="caution">
    <text evidence="3">The sequence shown here is derived from an EMBL/GenBank/DDBJ whole genome shotgun (WGS) entry which is preliminary data.</text>
</comment>
<dbReference type="Pfam" id="PF02140">
    <property type="entry name" value="SUEL_Lectin"/>
    <property type="match status" value="5"/>
</dbReference>
<proteinExistence type="predicted"/>
<dbReference type="InterPro" id="IPR043159">
    <property type="entry name" value="Lectin_gal-bd_sf"/>
</dbReference>
<feature type="signal peptide" evidence="1">
    <location>
        <begin position="1"/>
        <end position="15"/>
    </location>
</feature>
<dbReference type="InterPro" id="IPR000922">
    <property type="entry name" value="Lectin_gal-bd_dom"/>
</dbReference>
<evidence type="ECO:0000256" key="1">
    <source>
        <dbReference type="SAM" id="SignalP"/>
    </source>
</evidence>
<dbReference type="PROSITE" id="PS50228">
    <property type="entry name" value="SUEL_LECTIN"/>
    <property type="match status" value="5"/>
</dbReference>
<accession>A0AAU9WK29</accession>
<dbReference type="Proteomes" id="UP001159428">
    <property type="component" value="Unassembled WGS sequence"/>
</dbReference>
<protein>
    <recommendedName>
        <fullName evidence="2">SUEL-type lectin domain-containing protein</fullName>
    </recommendedName>
</protein>
<dbReference type="FunFam" id="2.60.120.740:FF:000001">
    <property type="entry name" value="Adhesion G protein-coupled receptor L2"/>
    <property type="match status" value="5"/>
</dbReference>
<evidence type="ECO:0000313" key="3">
    <source>
        <dbReference type="EMBL" id="CAH3116588.1"/>
    </source>
</evidence>
<organism evidence="3 4">
    <name type="scientific">Pocillopora meandrina</name>
    <dbReference type="NCBI Taxonomy" id="46732"/>
    <lineage>
        <taxon>Eukaryota</taxon>
        <taxon>Metazoa</taxon>
        <taxon>Cnidaria</taxon>
        <taxon>Anthozoa</taxon>
        <taxon>Hexacorallia</taxon>
        <taxon>Scleractinia</taxon>
        <taxon>Astrocoeniina</taxon>
        <taxon>Pocilloporidae</taxon>
        <taxon>Pocillopora</taxon>
    </lineage>
</organism>
<keyword evidence="4" id="KW-1185">Reference proteome</keyword>
<feature type="domain" description="SUEL-type lectin" evidence="2">
    <location>
        <begin position="304"/>
        <end position="391"/>
    </location>
</feature>
<dbReference type="GO" id="GO:0030246">
    <property type="term" value="F:carbohydrate binding"/>
    <property type="evidence" value="ECO:0007669"/>
    <property type="project" value="InterPro"/>
</dbReference>
<dbReference type="PANTHER" id="PTHR46780">
    <property type="entry name" value="PROTEIN EVA-1"/>
    <property type="match status" value="1"/>
</dbReference>
<dbReference type="EMBL" id="CALNXJ010000015">
    <property type="protein sequence ID" value="CAH3116588.1"/>
    <property type="molecule type" value="Genomic_DNA"/>
</dbReference>
<gene>
    <name evidence="3" type="ORF">PMEA_00006493</name>
</gene>
<dbReference type="AlphaFoldDB" id="A0AAU9WK29"/>
<keyword evidence="1" id="KW-0732">Signal</keyword>
<sequence length="487" mass="52919">MLGFLALSLLTVAFANEAEKTVCEHKQMTIDCGGLDINILSASYGRTQQDVCDRGGSTNCHADSSMSVARNECQGQTRCTLDAKNEAFGDPCVGTFKHLTVKYECVEKTVLVRICEGKSQQISCPASKKIDILSANYGRLTGRHLCPGPVKTTNCGAAGSIDIVRNKCQGKQSCFLQATNGQFGDPCRGTKKYLEVKYECVEKTVLARICEGRFQQISCPASKKIDIMSANYGRLTGGNLCPGPVKTTDCRAAGSIDIVRNKCQGKQSCFLQATNSQFGDPCRGTRKYLEVKYECVEKTVLAHICEGRSQQISCPAPKEIDVMSANYGRLTGRHLCPGPVKTTDCRAAGSIDIVSNKCQGKQSCFLQATNSQFGDPCGGTRKYLEVKYECVEKTVLVHICEGRSQLISCPAPKKIDIMSANYGRLTGRHLCPGPVKTTNCGAAGSIDIVKSKCQGRQSCFLQATNGQFGDPCVGTRKYLEIKYRCDW</sequence>
<dbReference type="CDD" id="cd22827">
    <property type="entry name" value="Gal_Rha_Lectin_SUL-I-like"/>
    <property type="match status" value="5"/>
</dbReference>
<dbReference type="Gene3D" id="2.60.120.740">
    <property type="match status" value="5"/>
</dbReference>
<feature type="domain" description="SUEL-type lectin" evidence="2">
    <location>
        <begin position="399"/>
        <end position="486"/>
    </location>
</feature>
<feature type="domain" description="SUEL-type lectin" evidence="2">
    <location>
        <begin position="22"/>
        <end position="106"/>
    </location>
</feature>
<feature type="chain" id="PRO_5043762486" description="SUEL-type lectin domain-containing protein" evidence="1">
    <location>
        <begin position="16"/>
        <end position="487"/>
    </location>
</feature>
<evidence type="ECO:0000313" key="4">
    <source>
        <dbReference type="Proteomes" id="UP001159428"/>
    </source>
</evidence>
<evidence type="ECO:0000259" key="2">
    <source>
        <dbReference type="PROSITE" id="PS50228"/>
    </source>
</evidence>
<feature type="domain" description="SUEL-type lectin" evidence="2">
    <location>
        <begin position="209"/>
        <end position="296"/>
    </location>
</feature>
<reference evidence="3 4" key="1">
    <citation type="submission" date="2022-05" db="EMBL/GenBank/DDBJ databases">
        <authorList>
            <consortium name="Genoscope - CEA"/>
            <person name="William W."/>
        </authorList>
    </citation>
    <scope>NUCLEOTIDE SEQUENCE [LARGE SCALE GENOMIC DNA]</scope>
</reference>
<name>A0AAU9WK29_9CNID</name>
<feature type="domain" description="SUEL-type lectin" evidence="2">
    <location>
        <begin position="114"/>
        <end position="201"/>
    </location>
</feature>